<keyword evidence="2" id="KW-1185">Reference proteome</keyword>
<evidence type="ECO:0000313" key="2">
    <source>
        <dbReference type="Proteomes" id="UP000604066"/>
    </source>
</evidence>
<dbReference type="PANTHER" id="PTHR34547:SF1">
    <property type="entry name" value="YACP-LIKE NYN DOMAIN PROTEIN"/>
    <property type="match status" value="1"/>
</dbReference>
<dbReference type="Pfam" id="PF05991">
    <property type="entry name" value="NYN_YacP"/>
    <property type="match status" value="1"/>
</dbReference>
<proteinExistence type="predicted"/>
<dbReference type="RefSeq" id="WP_011345212.1">
    <property type="nucleotide sequence ID" value="NZ_ATYG01000038.1"/>
</dbReference>
<evidence type="ECO:0008006" key="3">
    <source>
        <dbReference type="Google" id="ProtNLM"/>
    </source>
</evidence>
<sequence length="168" mass="19787">MAEYVLIDGYNLLFNWPELNKLKDETSLEHAREVLKERLINYRALTGREVIIVYDAHQQKESRREFFEAGITVVFTESGETADHFIEKKVQELLPGNRVYVVTQDELQQKLIFGYGALRISLRELLNDLKIEEKKAKELLNKVLPQRLEDRIDQQVKTKLEKLRKGKM</sequence>
<reference evidence="1 2" key="1">
    <citation type="submission" date="2020-07" db="EMBL/GenBank/DDBJ databases">
        <title>Genomic Encyclopedia of Type Strains, Phase III (KMG-III): the genomes of soil and plant-associated and newly described type strains.</title>
        <authorList>
            <person name="Whitman W."/>
        </authorList>
    </citation>
    <scope>NUCLEOTIDE SEQUENCE [LARGE SCALE GENOMIC DNA]</scope>
    <source>
        <strain evidence="1 2">DSM 11255</strain>
    </source>
</reference>
<dbReference type="InterPro" id="IPR010298">
    <property type="entry name" value="YacP-like"/>
</dbReference>
<gene>
    <name evidence="1" type="ORF">HDG70_001639</name>
</gene>
<evidence type="ECO:0000313" key="1">
    <source>
        <dbReference type="EMBL" id="NYE57924.1"/>
    </source>
</evidence>
<dbReference type="CDD" id="cd10912">
    <property type="entry name" value="PIN_YacP-like"/>
    <property type="match status" value="1"/>
</dbReference>
<name>A0ABX2RAG1_9THEO</name>
<dbReference type="EMBL" id="JACCBS010000002">
    <property type="protein sequence ID" value="NYE57924.1"/>
    <property type="molecule type" value="Genomic_DNA"/>
</dbReference>
<protein>
    <recommendedName>
        <fullName evidence="3">NYN domain-containing protein</fullName>
    </recommendedName>
</protein>
<accession>A0ABX2RAG1</accession>
<organism evidence="1 2">
    <name type="scientific">Carboxydothermus ferrireducens DSM 11255</name>
    <dbReference type="NCBI Taxonomy" id="1119529"/>
    <lineage>
        <taxon>Bacteria</taxon>
        <taxon>Bacillati</taxon>
        <taxon>Bacillota</taxon>
        <taxon>Clostridia</taxon>
        <taxon>Thermoanaerobacterales</taxon>
        <taxon>Thermoanaerobacteraceae</taxon>
        <taxon>Carboxydothermus</taxon>
    </lineage>
</organism>
<comment type="caution">
    <text evidence="1">The sequence shown here is derived from an EMBL/GenBank/DDBJ whole genome shotgun (WGS) entry which is preliminary data.</text>
</comment>
<dbReference type="Proteomes" id="UP000604066">
    <property type="component" value="Unassembled WGS sequence"/>
</dbReference>
<dbReference type="PANTHER" id="PTHR34547">
    <property type="entry name" value="YACP-LIKE NYN DOMAIN PROTEIN"/>
    <property type="match status" value="1"/>
</dbReference>